<dbReference type="GO" id="GO:0004175">
    <property type="term" value="F:endopeptidase activity"/>
    <property type="evidence" value="ECO:0007669"/>
    <property type="project" value="TreeGrafter"/>
</dbReference>
<dbReference type="Gene3D" id="3.90.226.10">
    <property type="entry name" value="2-enoyl-CoA Hydratase, Chain A, domain 1"/>
    <property type="match status" value="1"/>
</dbReference>
<feature type="signal peptide" evidence="6">
    <location>
        <begin position="1"/>
        <end position="29"/>
    </location>
</feature>
<proteinExistence type="inferred from homology"/>
<dbReference type="Proteomes" id="UP000553776">
    <property type="component" value="Unassembled WGS sequence"/>
</dbReference>
<comment type="caution">
    <text evidence="8">The sequence shown here is derived from an EMBL/GenBank/DDBJ whole genome shotgun (WGS) entry which is preliminary data.</text>
</comment>
<sequence length="473" mass="50165">MIRYRTLRRLLASLLLASSLMGAAPAAFAANAEQTEDVKKLLEQYHLSKPSDDSLNEGAIQGMVQSLGDPYTEYFSDDQWKQFQNYLEQTYVGVGIVSVRDEGRLYVQDVVPNGPAAKAGILPGDAIASVDGQDVRTATLDKLNGLISGKEGTTVRIVVVRGGKTHAFALTRHSVQLPAASSRLLRGGVGYLSLTAFRSDAADKFKAELDKLDAKGIRSLIVDLRDNGGGYVEQARLIAENFVSDGVLAHMTDRDGKDNPIELRGTTKPYPVYLLVNGNTASASELLSGALQDYGVAKLIGAPTYGKGVVQQIVEVPSGGVLKVTIEEYYTPSGHKVDHKGLMPDYPVEGEAMQLLAAIRQAGGKPAAMTAGKGSVVIDGIRTASASSFVVRNGVPFVDLKLAAAFAGGSVRYEAATKTIAVDVGGRTNRIPASDAGLYVRNGVSAVDVRLLAKWTPGLTWSTSDGLLRLNAA</sequence>
<dbReference type="PANTHER" id="PTHR32060">
    <property type="entry name" value="TAIL-SPECIFIC PROTEASE"/>
    <property type="match status" value="1"/>
</dbReference>
<dbReference type="InterPro" id="IPR029045">
    <property type="entry name" value="ClpP/crotonase-like_dom_sf"/>
</dbReference>
<dbReference type="InterPro" id="IPR005151">
    <property type="entry name" value="Tail-specific_protease"/>
</dbReference>
<keyword evidence="6" id="KW-0732">Signal</keyword>
<dbReference type="InterPro" id="IPR004447">
    <property type="entry name" value="Peptidase_S41A"/>
</dbReference>
<comment type="similarity">
    <text evidence="1 5">Belongs to the peptidase S41A family.</text>
</comment>
<keyword evidence="2 5" id="KW-0645">Protease</keyword>
<dbReference type="NCBIfam" id="TIGR00225">
    <property type="entry name" value="prc"/>
    <property type="match status" value="1"/>
</dbReference>
<dbReference type="RefSeq" id="WP_185135171.1">
    <property type="nucleotide sequence ID" value="NZ_BORM01000005.1"/>
</dbReference>
<dbReference type="PANTHER" id="PTHR32060:SF30">
    <property type="entry name" value="CARBOXY-TERMINAL PROCESSING PROTEASE CTPA"/>
    <property type="match status" value="1"/>
</dbReference>
<dbReference type="PROSITE" id="PS50106">
    <property type="entry name" value="PDZ"/>
    <property type="match status" value="1"/>
</dbReference>
<dbReference type="GO" id="GO:0030288">
    <property type="term" value="C:outer membrane-bounded periplasmic space"/>
    <property type="evidence" value="ECO:0007669"/>
    <property type="project" value="TreeGrafter"/>
</dbReference>
<name>A0A841TZ29_9BACL</name>
<feature type="chain" id="PRO_5032434186" evidence="6">
    <location>
        <begin position="30"/>
        <end position="473"/>
    </location>
</feature>
<dbReference type="CDD" id="cd07560">
    <property type="entry name" value="Peptidase_S41_CPP"/>
    <property type="match status" value="1"/>
</dbReference>
<feature type="domain" description="PDZ" evidence="7">
    <location>
        <begin position="92"/>
        <end position="147"/>
    </location>
</feature>
<dbReference type="EMBL" id="JACJVR010000022">
    <property type="protein sequence ID" value="MBB6691171.1"/>
    <property type="molecule type" value="Genomic_DNA"/>
</dbReference>
<evidence type="ECO:0000256" key="1">
    <source>
        <dbReference type="ARBA" id="ARBA00009179"/>
    </source>
</evidence>
<accession>A0A841TZ29</accession>
<dbReference type="CDD" id="cd06782">
    <property type="entry name" value="cpPDZ_CPP-like"/>
    <property type="match status" value="1"/>
</dbReference>
<dbReference type="GO" id="GO:0006508">
    <property type="term" value="P:proteolysis"/>
    <property type="evidence" value="ECO:0007669"/>
    <property type="project" value="UniProtKB-KW"/>
</dbReference>
<evidence type="ECO:0000256" key="5">
    <source>
        <dbReference type="RuleBase" id="RU004404"/>
    </source>
</evidence>
<evidence type="ECO:0000256" key="4">
    <source>
        <dbReference type="ARBA" id="ARBA00022825"/>
    </source>
</evidence>
<protein>
    <submittedName>
        <fullName evidence="8">S41 family peptidase</fullName>
    </submittedName>
</protein>
<evidence type="ECO:0000259" key="7">
    <source>
        <dbReference type="PROSITE" id="PS50106"/>
    </source>
</evidence>
<organism evidence="8 9">
    <name type="scientific">Cohnella xylanilytica</name>
    <dbReference type="NCBI Taxonomy" id="557555"/>
    <lineage>
        <taxon>Bacteria</taxon>
        <taxon>Bacillati</taxon>
        <taxon>Bacillota</taxon>
        <taxon>Bacilli</taxon>
        <taxon>Bacillales</taxon>
        <taxon>Paenibacillaceae</taxon>
        <taxon>Cohnella</taxon>
    </lineage>
</organism>
<dbReference type="InterPro" id="IPR036034">
    <property type="entry name" value="PDZ_sf"/>
</dbReference>
<keyword evidence="3 5" id="KW-0378">Hydrolase</keyword>
<dbReference type="Pfam" id="PF03572">
    <property type="entry name" value="Peptidase_S41"/>
    <property type="match status" value="1"/>
</dbReference>
<evidence type="ECO:0000313" key="9">
    <source>
        <dbReference type="Proteomes" id="UP000553776"/>
    </source>
</evidence>
<dbReference type="InterPro" id="IPR055210">
    <property type="entry name" value="CtpA/B_N"/>
</dbReference>
<evidence type="ECO:0000256" key="3">
    <source>
        <dbReference type="ARBA" id="ARBA00022801"/>
    </source>
</evidence>
<dbReference type="InterPro" id="IPR001478">
    <property type="entry name" value="PDZ"/>
</dbReference>
<gene>
    <name evidence="8" type="ORF">H7B90_07110</name>
</gene>
<evidence type="ECO:0000256" key="2">
    <source>
        <dbReference type="ARBA" id="ARBA00022670"/>
    </source>
</evidence>
<dbReference type="Pfam" id="PF22694">
    <property type="entry name" value="CtpB_N-like"/>
    <property type="match status" value="1"/>
</dbReference>
<dbReference type="SUPFAM" id="SSF52096">
    <property type="entry name" value="ClpP/crotonase"/>
    <property type="match status" value="1"/>
</dbReference>
<keyword evidence="4 5" id="KW-0720">Serine protease</keyword>
<dbReference type="Gene3D" id="3.30.750.44">
    <property type="match status" value="1"/>
</dbReference>
<reference evidence="8 9" key="1">
    <citation type="submission" date="2020-08" db="EMBL/GenBank/DDBJ databases">
        <title>Cohnella phylogeny.</title>
        <authorList>
            <person name="Dunlap C."/>
        </authorList>
    </citation>
    <scope>NUCLEOTIDE SEQUENCE [LARGE SCALE GENOMIC DNA]</scope>
    <source>
        <strain evidence="8 9">DSM 25239</strain>
    </source>
</reference>
<evidence type="ECO:0000313" key="8">
    <source>
        <dbReference type="EMBL" id="MBB6691171.1"/>
    </source>
</evidence>
<dbReference type="GO" id="GO:0008236">
    <property type="term" value="F:serine-type peptidase activity"/>
    <property type="evidence" value="ECO:0007669"/>
    <property type="project" value="UniProtKB-KW"/>
</dbReference>
<dbReference type="SMART" id="SM00245">
    <property type="entry name" value="TSPc"/>
    <property type="match status" value="1"/>
</dbReference>
<dbReference type="AlphaFoldDB" id="A0A841TZ29"/>
<dbReference type="Pfam" id="PF13180">
    <property type="entry name" value="PDZ_2"/>
    <property type="match status" value="1"/>
</dbReference>
<keyword evidence="9" id="KW-1185">Reference proteome</keyword>
<dbReference type="Gene3D" id="2.30.42.10">
    <property type="match status" value="1"/>
</dbReference>
<dbReference type="SUPFAM" id="SSF50156">
    <property type="entry name" value="PDZ domain-like"/>
    <property type="match status" value="1"/>
</dbReference>
<evidence type="ECO:0000256" key="6">
    <source>
        <dbReference type="SAM" id="SignalP"/>
    </source>
</evidence>
<dbReference type="GO" id="GO:0007165">
    <property type="term" value="P:signal transduction"/>
    <property type="evidence" value="ECO:0007669"/>
    <property type="project" value="TreeGrafter"/>
</dbReference>
<dbReference type="SMART" id="SM00228">
    <property type="entry name" value="PDZ"/>
    <property type="match status" value="1"/>
</dbReference>